<dbReference type="Pfam" id="PF00169">
    <property type="entry name" value="PH"/>
    <property type="match status" value="4"/>
</dbReference>
<name>A0A1W0A3P9_9STRA</name>
<dbReference type="Proteomes" id="UP000243217">
    <property type="component" value="Unassembled WGS sequence"/>
</dbReference>
<feature type="domain" description="PH" evidence="1">
    <location>
        <begin position="5"/>
        <end position="114"/>
    </location>
</feature>
<organism evidence="2 3">
    <name type="scientific">Thraustotheca clavata</name>
    <dbReference type="NCBI Taxonomy" id="74557"/>
    <lineage>
        <taxon>Eukaryota</taxon>
        <taxon>Sar</taxon>
        <taxon>Stramenopiles</taxon>
        <taxon>Oomycota</taxon>
        <taxon>Saprolegniomycetes</taxon>
        <taxon>Saprolegniales</taxon>
        <taxon>Achlyaceae</taxon>
        <taxon>Thraustotheca</taxon>
    </lineage>
</organism>
<dbReference type="InterPro" id="IPR001849">
    <property type="entry name" value="PH_domain"/>
</dbReference>
<dbReference type="InterPro" id="IPR011993">
    <property type="entry name" value="PH-like_dom_sf"/>
</dbReference>
<reference evidence="2 3" key="1">
    <citation type="journal article" date="2014" name="Genome Biol. Evol.">
        <title>The secreted proteins of Achlya hypogyna and Thraustotheca clavata identify the ancestral oomycete secretome and reveal gene acquisitions by horizontal gene transfer.</title>
        <authorList>
            <person name="Misner I."/>
            <person name="Blouin N."/>
            <person name="Leonard G."/>
            <person name="Richards T.A."/>
            <person name="Lane C.E."/>
        </authorList>
    </citation>
    <scope>NUCLEOTIDE SEQUENCE [LARGE SCALE GENOMIC DNA]</scope>
    <source>
        <strain evidence="2 3">ATCC 34112</strain>
    </source>
</reference>
<comment type="caution">
    <text evidence="2">The sequence shown here is derived from an EMBL/GenBank/DDBJ whole genome shotgun (WGS) entry which is preliminary data.</text>
</comment>
<dbReference type="PANTHER" id="PTHR14336">
    <property type="entry name" value="TANDEM PH DOMAIN CONTAINING PROTEIN"/>
    <property type="match status" value="1"/>
</dbReference>
<evidence type="ECO:0000313" key="3">
    <source>
        <dbReference type="Proteomes" id="UP000243217"/>
    </source>
</evidence>
<protein>
    <recommendedName>
        <fullName evidence="1">PH domain-containing protein</fullName>
    </recommendedName>
</protein>
<proteinExistence type="predicted"/>
<feature type="domain" description="PH" evidence="1">
    <location>
        <begin position="706"/>
        <end position="801"/>
    </location>
</feature>
<keyword evidence="3" id="KW-1185">Reference proteome</keyword>
<dbReference type="STRING" id="74557.A0A1W0A3P9"/>
<dbReference type="Gene3D" id="2.30.29.30">
    <property type="entry name" value="Pleckstrin-homology domain (PH domain)/Phosphotyrosine-binding domain (PTB)"/>
    <property type="match status" value="5"/>
</dbReference>
<sequence length="801" mass="91255">MSMVPLVKSGVLFKKGSGTGLFRRRNWKPRYFELTQHHLRWYSEQYGSQKGQLNLSSLTVDAIEIMPADAIKKGTSASTIWRIGICTPTRRLLLSAASEREMNEWIGALFVVLAPSCKIGMTSPVSKVMLCSEHPRKHTRVLSHFLGLHCIVLNESFLILPPSMEVIKSGVLYKRGSGNGLFQRKNWKPRYFELTLSHLFYYDFQTRGLKGAVSLESIDPSAIECMPEDAIKTGNSASTIYRIAINTPTRRLLLSAANEIEMEAWLDAIVTVVAANSKGKNNLKKDSDIKPFVDRAFVLPNEMNLAPIQQNPYHILFGLILKFTMNKQHSPLIKSGYLFKRGAGGVFGRKNWKPRYFELTKTHLKYCRYPNGKKKGELCIISLNAKSIDIMPNDSIKTGKSKSSIWRFAIRTPKRRLLLAAASEQEMNQWIDAFFSLFPTQLNEQEQSTNLSPMEAFHNLTSYQEISSNHPPSPNNLAQNQIHSPRASLSEEETIYYQLIDKVAQSSTYSFGLMSFVKSGYLYKKGSGQGLFQKKNWKRRYFELTSSSLRYFVAEQKSKPRGQVLLEGLQSHSIETLVPETNEPSLPTSMWRFVIKTPTRHLVVATESEQEMKEWVDAILIVLREDPRYTSLRPSLNLSPNELHRYPFAKPSTYSNRNTKCVELFFKFWRQLYCNGTTPEQGHVAIACLRLIIDNNLNFHFVLIMTLVKAGVLFKRGSGDGLFRRTNWKPRYFELTFTDLKYYNHQDGVLKGKVSVESLQHDAIEIMPSDSIKTGSSASTNWRIAICTPTRRLLVAADSEI</sequence>
<dbReference type="PROSITE" id="PS50003">
    <property type="entry name" value="PH_DOMAIN"/>
    <property type="match status" value="5"/>
</dbReference>
<feature type="domain" description="PH" evidence="1">
    <location>
        <begin position="515"/>
        <end position="624"/>
    </location>
</feature>
<feature type="non-terminal residue" evidence="2">
    <location>
        <position position="801"/>
    </location>
</feature>
<dbReference type="InterPro" id="IPR051707">
    <property type="entry name" value="PI-Interact_SigTrans_Reg"/>
</dbReference>
<evidence type="ECO:0000259" key="1">
    <source>
        <dbReference type="PROSITE" id="PS50003"/>
    </source>
</evidence>
<accession>A0A1W0A3P9</accession>
<feature type="domain" description="PH" evidence="1">
    <location>
        <begin position="331"/>
        <end position="439"/>
    </location>
</feature>
<dbReference type="CDD" id="cd00821">
    <property type="entry name" value="PH"/>
    <property type="match status" value="1"/>
</dbReference>
<evidence type="ECO:0000313" key="2">
    <source>
        <dbReference type="EMBL" id="OQS04904.1"/>
    </source>
</evidence>
<dbReference type="EMBL" id="JNBS01000533">
    <property type="protein sequence ID" value="OQS04904.1"/>
    <property type="molecule type" value="Genomic_DNA"/>
</dbReference>
<dbReference type="AlphaFoldDB" id="A0A1W0A3P9"/>
<dbReference type="OrthoDB" id="185175at2759"/>
<dbReference type="PANTHER" id="PTHR14336:SF8">
    <property type="entry name" value="PROTEIN OPY1"/>
    <property type="match status" value="1"/>
</dbReference>
<dbReference type="SUPFAM" id="SSF50729">
    <property type="entry name" value="PH domain-like"/>
    <property type="match status" value="5"/>
</dbReference>
<gene>
    <name evidence="2" type="ORF">THRCLA_20765</name>
</gene>
<feature type="domain" description="PH" evidence="1">
    <location>
        <begin position="165"/>
        <end position="274"/>
    </location>
</feature>
<dbReference type="SMART" id="SM00233">
    <property type="entry name" value="PH"/>
    <property type="match status" value="5"/>
</dbReference>